<dbReference type="HOGENOM" id="CLU_428397_0_0_1"/>
<evidence type="ECO:0000313" key="5">
    <source>
        <dbReference type="EMBL" id="KDN46116.1"/>
    </source>
</evidence>
<keyword evidence="6" id="KW-1185">Reference proteome</keyword>
<evidence type="ECO:0000256" key="3">
    <source>
        <dbReference type="SAM" id="MobiDB-lite"/>
    </source>
</evidence>
<reference evidence="5 6" key="1">
    <citation type="submission" date="2014-05" db="EMBL/GenBank/DDBJ databases">
        <title>Draft genome sequence of a rare smut relative, Tilletiaria anomala UBC 951.</title>
        <authorList>
            <consortium name="DOE Joint Genome Institute"/>
            <person name="Toome M."/>
            <person name="Kuo A."/>
            <person name="Henrissat B."/>
            <person name="Lipzen A."/>
            <person name="Tritt A."/>
            <person name="Yoshinaga Y."/>
            <person name="Zane M."/>
            <person name="Barry K."/>
            <person name="Grigoriev I.V."/>
            <person name="Spatafora J.W."/>
            <person name="Aimea M.C."/>
        </authorList>
    </citation>
    <scope>NUCLEOTIDE SEQUENCE [LARGE SCALE GENOMIC DNA]</scope>
    <source>
        <strain evidence="5 6">UBC 951</strain>
    </source>
</reference>
<feature type="region of interest" description="Disordered" evidence="3">
    <location>
        <begin position="1"/>
        <end position="415"/>
    </location>
</feature>
<dbReference type="SMART" id="SM00160">
    <property type="entry name" value="RanBD"/>
    <property type="match status" value="1"/>
</dbReference>
<dbReference type="PANTHER" id="PTHR23138:SF142">
    <property type="entry name" value="RAN-BINDING PROTEIN 3B-RELATED"/>
    <property type="match status" value="1"/>
</dbReference>
<feature type="compositionally biased region" description="Low complexity" evidence="3">
    <location>
        <begin position="376"/>
        <end position="387"/>
    </location>
</feature>
<feature type="compositionally biased region" description="Low complexity" evidence="3">
    <location>
        <begin position="245"/>
        <end position="256"/>
    </location>
</feature>
<dbReference type="Proteomes" id="UP000027361">
    <property type="component" value="Unassembled WGS sequence"/>
</dbReference>
<sequence length="639" mass="64417">MGSRTSATSSADMASQVTPQPPSPVATTTGKASEDSSLQRASSQAKSGEPEQVQPQGPLVSMAATTPFEPAQQAPSAQTAETAAPTMSESTAAKSHQKEPAPESEPAMLPEKMELPSGSASLKFEEHIRRKRDREGSLEPNSAHVGPSTPDAVPAKKNRLLEHPEETDEPEAGGTTDSIQASAAGQDESAAALAPSRTSLDATETDGPGVGQIRRKVRDLDWKEQGGECGAAKVRGPSTAEEPKTTSSTSTLATATEPDAASTPARSQPTFASFSSKPSASATTSGGASAASSSPFGAGIAATTDKSKSSLQPTFSSFTSSTKSSPFVTGASGSRSWLATSTGSGSAPTAPAAATGGIGPSLLGSSLDSQKPRNGSSGSSSHAPSSSLQHAGVDATVKPPAPLSSSSKGKAATPSLGFGAFASGAGFSSATSKVSAPSSSSGNESAPSSAAGTPQDGAAGAADPAVEDGPKASISDTGPSVDASWETTGKQDWDLAFQAQLATGAGESLQEREKVKLAASADALKTGEEDENTVFSARAKLYTTSESAGWKERGTGTVRCNVPRNAASKGGRLVMRTDGVLRVILNVKLFAGMSCEVAQDKFVKLVALEDGTPVNFAIRFGNPTAASGFHDAVKKNTPV</sequence>
<dbReference type="GO" id="GO:0005634">
    <property type="term" value="C:nucleus"/>
    <property type="evidence" value="ECO:0007669"/>
    <property type="project" value="UniProtKB-SubCell"/>
</dbReference>
<dbReference type="InterPro" id="IPR011993">
    <property type="entry name" value="PH-like_dom_sf"/>
</dbReference>
<feature type="compositionally biased region" description="Low complexity" evidence="3">
    <location>
        <begin position="427"/>
        <end position="464"/>
    </location>
</feature>
<dbReference type="InterPro" id="IPR000156">
    <property type="entry name" value="Ran_bind_dom"/>
</dbReference>
<dbReference type="PROSITE" id="PS50196">
    <property type="entry name" value="RANBD1"/>
    <property type="match status" value="1"/>
</dbReference>
<feature type="compositionally biased region" description="Polar residues" evidence="3">
    <location>
        <begin position="1"/>
        <end position="18"/>
    </location>
</feature>
<dbReference type="InParanoid" id="A0A066VX90"/>
<dbReference type="EMBL" id="JMSN01000037">
    <property type="protein sequence ID" value="KDN46116.1"/>
    <property type="molecule type" value="Genomic_DNA"/>
</dbReference>
<comment type="subcellular location">
    <subcellularLocation>
        <location evidence="1">Nucleus</location>
    </subcellularLocation>
</comment>
<keyword evidence="2" id="KW-0539">Nucleus</keyword>
<protein>
    <recommendedName>
        <fullName evidence="4">RanBD1 domain-containing protein</fullName>
    </recommendedName>
</protein>
<dbReference type="CDD" id="cd13180">
    <property type="entry name" value="RanBD_RanBP3"/>
    <property type="match status" value="1"/>
</dbReference>
<name>A0A066VX90_TILAU</name>
<dbReference type="RefSeq" id="XP_013243431.1">
    <property type="nucleotide sequence ID" value="XM_013387977.1"/>
</dbReference>
<dbReference type="GeneID" id="25267209"/>
<feature type="compositionally biased region" description="Basic and acidic residues" evidence="3">
    <location>
        <begin position="123"/>
        <end position="137"/>
    </location>
</feature>
<dbReference type="Gene3D" id="2.30.29.30">
    <property type="entry name" value="Pleckstrin-homology domain (PH domain)/Phosphotyrosine-binding domain (PTB)"/>
    <property type="match status" value="1"/>
</dbReference>
<evidence type="ECO:0000259" key="4">
    <source>
        <dbReference type="PROSITE" id="PS50196"/>
    </source>
</evidence>
<dbReference type="OrthoDB" id="185618at2759"/>
<feature type="compositionally biased region" description="Low complexity" evidence="3">
    <location>
        <begin position="180"/>
        <end position="194"/>
    </location>
</feature>
<dbReference type="STRING" id="1037660.A0A066VX90"/>
<evidence type="ECO:0000256" key="2">
    <source>
        <dbReference type="ARBA" id="ARBA00023242"/>
    </source>
</evidence>
<dbReference type="OMA" id="CMFENIP"/>
<feature type="region of interest" description="Disordered" evidence="3">
    <location>
        <begin position="427"/>
        <end position="486"/>
    </location>
</feature>
<organism evidence="5 6">
    <name type="scientific">Tilletiaria anomala (strain ATCC 24038 / CBS 436.72 / UBC 951)</name>
    <dbReference type="NCBI Taxonomy" id="1037660"/>
    <lineage>
        <taxon>Eukaryota</taxon>
        <taxon>Fungi</taxon>
        <taxon>Dikarya</taxon>
        <taxon>Basidiomycota</taxon>
        <taxon>Ustilaginomycotina</taxon>
        <taxon>Exobasidiomycetes</taxon>
        <taxon>Georgefischeriales</taxon>
        <taxon>Tilletiariaceae</taxon>
        <taxon>Tilletiaria</taxon>
    </lineage>
</organism>
<dbReference type="AlphaFoldDB" id="A0A066VX90"/>
<dbReference type="Pfam" id="PF00638">
    <property type="entry name" value="Ran_BP1"/>
    <property type="match status" value="1"/>
</dbReference>
<accession>A0A066VX90</accession>
<feature type="compositionally biased region" description="Polar residues" evidence="3">
    <location>
        <begin position="25"/>
        <end position="46"/>
    </location>
</feature>
<dbReference type="PANTHER" id="PTHR23138">
    <property type="entry name" value="RAN BINDING PROTEIN"/>
    <property type="match status" value="1"/>
</dbReference>
<gene>
    <name evidence="5" type="ORF">K437DRAFT_294376</name>
</gene>
<dbReference type="SUPFAM" id="SSF50729">
    <property type="entry name" value="PH domain-like"/>
    <property type="match status" value="1"/>
</dbReference>
<feature type="compositionally biased region" description="Polar residues" evidence="3">
    <location>
        <begin position="73"/>
        <end position="94"/>
    </location>
</feature>
<evidence type="ECO:0000256" key="1">
    <source>
        <dbReference type="ARBA" id="ARBA00004123"/>
    </source>
</evidence>
<feature type="compositionally biased region" description="Low complexity" evidence="3">
    <location>
        <begin position="309"/>
        <end position="327"/>
    </location>
</feature>
<feature type="compositionally biased region" description="Low complexity" evidence="3">
    <location>
        <begin position="339"/>
        <end position="369"/>
    </location>
</feature>
<feature type="domain" description="RanBD1" evidence="4">
    <location>
        <begin position="511"/>
        <end position="639"/>
    </location>
</feature>
<feature type="compositionally biased region" description="Low complexity" evidence="3">
    <location>
        <begin position="269"/>
        <end position="302"/>
    </location>
</feature>
<evidence type="ECO:0000313" key="6">
    <source>
        <dbReference type="Proteomes" id="UP000027361"/>
    </source>
</evidence>
<dbReference type="InterPro" id="IPR045255">
    <property type="entry name" value="RanBP1-like"/>
</dbReference>
<proteinExistence type="predicted"/>
<comment type="caution">
    <text evidence="5">The sequence shown here is derived from an EMBL/GenBank/DDBJ whole genome shotgun (WGS) entry which is preliminary data.</text>
</comment>